<protein>
    <submittedName>
        <fullName evidence="1">Uncharacterized protein</fullName>
    </submittedName>
</protein>
<accession>A0ACB9FZY5</accession>
<sequence length="169" mass="18966">MKGSLVRKERETAVGLIHEIGCKEELEWVMKVSKEELEWVMKALNGSGRQWEITVCKATGFVLGWEVLKTIATSKASKEELEWVMLMKALNGSGHLDDESLQGGHIKVENNMESTSKARAWLLTGPTDWPESFEESNFKENHNKTNGKGHMRNVSKVRPVGRIKATSVA</sequence>
<evidence type="ECO:0000313" key="1">
    <source>
        <dbReference type="EMBL" id="KAI3776685.1"/>
    </source>
</evidence>
<comment type="caution">
    <text evidence="1">The sequence shown here is derived from an EMBL/GenBank/DDBJ whole genome shotgun (WGS) entry which is preliminary data.</text>
</comment>
<dbReference type="Proteomes" id="UP001056120">
    <property type="component" value="Linkage Group LG15"/>
</dbReference>
<organism evidence="1 2">
    <name type="scientific">Smallanthus sonchifolius</name>
    <dbReference type="NCBI Taxonomy" id="185202"/>
    <lineage>
        <taxon>Eukaryota</taxon>
        <taxon>Viridiplantae</taxon>
        <taxon>Streptophyta</taxon>
        <taxon>Embryophyta</taxon>
        <taxon>Tracheophyta</taxon>
        <taxon>Spermatophyta</taxon>
        <taxon>Magnoliopsida</taxon>
        <taxon>eudicotyledons</taxon>
        <taxon>Gunneridae</taxon>
        <taxon>Pentapetalae</taxon>
        <taxon>asterids</taxon>
        <taxon>campanulids</taxon>
        <taxon>Asterales</taxon>
        <taxon>Asteraceae</taxon>
        <taxon>Asteroideae</taxon>
        <taxon>Heliantheae alliance</taxon>
        <taxon>Millerieae</taxon>
        <taxon>Smallanthus</taxon>
    </lineage>
</organism>
<keyword evidence="2" id="KW-1185">Reference proteome</keyword>
<reference evidence="1 2" key="2">
    <citation type="journal article" date="2022" name="Mol. Ecol. Resour.">
        <title>The genomes of chicory, endive, great burdock and yacon provide insights into Asteraceae paleo-polyploidization history and plant inulin production.</title>
        <authorList>
            <person name="Fan W."/>
            <person name="Wang S."/>
            <person name="Wang H."/>
            <person name="Wang A."/>
            <person name="Jiang F."/>
            <person name="Liu H."/>
            <person name="Zhao H."/>
            <person name="Xu D."/>
            <person name="Zhang Y."/>
        </authorList>
    </citation>
    <scope>NUCLEOTIDE SEQUENCE [LARGE SCALE GENOMIC DNA]</scope>
    <source>
        <strain evidence="2">cv. Yunnan</strain>
        <tissue evidence="1">Leaves</tissue>
    </source>
</reference>
<reference evidence="2" key="1">
    <citation type="journal article" date="2022" name="Mol. Ecol. Resour.">
        <title>The genomes of chicory, endive, great burdock and yacon provide insights into Asteraceae palaeo-polyploidization history and plant inulin production.</title>
        <authorList>
            <person name="Fan W."/>
            <person name="Wang S."/>
            <person name="Wang H."/>
            <person name="Wang A."/>
            <person name="Jiang F."/>
            <person name="Liu H."/>
            <person name="Zhao H."/>
            <person name="Xu D."/>
            <person name="Zhang Y."/>
        </authorList>
    </citation>
    <scope>NUCLEOTIDE SEQUENCE [LARGE SCALE GENOMIC DNA]</scope>
    <source>
        <strain evidence="2">cv. Yunnan</strain>
    </source>
</reference>
<name>A0ACB9FZY5_9ASTR</name>
<gene>
    <name evidence="1" type="ORF">L1987_46473</name>
</gene>
<evidence type="ECO:0000313" key="2">
    <source>
        <dbReference type="Proteomes" id="UP001056120"/>
    </source>
</evidence>
<proteinExistence type="predicted"/>
<dbReference type="EMBL" id="CM042032">
    <property type="protein sequence ID" value="KAI3776685.1"/>
    <property type="molecule type" value="Genomic_DNA"/>
</dbReference>